<gene>
    <name evidence="2" type="ORF">RD110_04745</name>
</gene>
<dbReference type="SUPFAM" id="SSF53850">
    <property type="entry name" value="Periplasmic binding protein-like II"/>
    <property type="match status" value="1"/>
</dbReference>
<proteinExistence type="predicted"/>
<dbReference type="STRING" id="1842727.RD110_04745"/>
<dbReference type="Proteomes" id="UP000186609">
    <property type="component" value="Chromosome"/>
</dbReference>
<dbReference type="GO" id="GO:0009228">
    <property type="term" value="P:thiamine biosynthetic process"/>
    <property type="evidence" value="ECO:0007669"/>
    <property type="project" value="InterPro"/>
</dbReference>
<dbReference type="KEGG" id="rhy:RD110_04745"/>
<accession>A0A1P8JS79</accession>
<dbReference type="PANTHER" id="PTHR31528">
    <property type="entry name" value="4-AMINO-5-HYDROXYMETHYL-2-METHYLPYRIMIDINE PHOSPHATE SYNTHASE THI11-RELATED"/>
    <property type="match status" value="1"/>
</dbReference>
<dbReference type="InterPro" id="IPR015168">
    <property type="entry name" value="SsuA/THI5"/>
</dbReference>
<dbReference type="OrthoDB" id="9180959at2"/>
<dbReference type="Gene3D" id="3.40.190.10">
    <property type="entry name" value="Periplasmic binding protein-like II"/>
    <property type="match status" value="2"/>
</dbReference>
<dbReference type="InterPro" id="IPR027939">
    <property type="entry name" value="NMT1/THI5"/>
</dbReference>
<name>A0A1P8JS79_9BURK</name>
<keyword evidence="3" id="KW-1185">Reference proteome</keyword>
<dbReference type="Pfam" id="PF09084">
    <property type="entry name" value="NMT1"/>
    <property type="match status" value="1"/>
</dbReference>
<organism evidence="2 3">
    <name type="scientific">Rhodoferax koreensis</name>
    <dbReference type="NCBI Taxonomy" id="1842727"/>
    <lineage>
        <taxon>Bacteria</taxon>
        <taxon>Pseudomonadati</taxon>
        <taxon>Pseudomonadota</taxon>
        <taxon>Betaproteobacteria</taxon>
        <taxon>Burkholderiales</taxon>
        <taxon>Comamonadaceae</taxon>
        <taxon>Rhodoferax</taxon>
    </lineage>
</organism>
<dbReference type="AlphaFoldDB" id="A0A1P8JS79"/>
<evidence type="ECO:0000313" key="2">
    <source>
        <dbReference type="EMBL" id="APW36599.1"/>
    </source>
</evidence>
<dbReference type="PANTHER" id="PTHR31528:SF3">
    <property type="entry name" value="THIAMINE BIOSYNTHESIS PROTEIN HI_0357-RELATED"/>
    <property type="match status" value="1"/>
</dbReference>
<dbReference type="EMBL" id="CP019236">
    <property type="protein sequence ID" value="APW36599.1"/>
    <property type="molecule type" value="Genomic_DNA"/>
</dbReference>
<feature type="domain" description="SsuA/THI5-like" evidence="1">
    <location>
        <begin position="27"/>
        <end position="226"/>
    </location>
</feature>
<evidence type="ECO:0000313" key="3">
    <source>
        <dbReference type="Proteomes" id="UP000186609"/>
    </source>
</evidence>
<evidence type="ECO:0000259" key="1">
    <source>
        <dbReference type="Pfam" id="PF09084"/>
    </source>
</evidence>
<protein>
    <submittedName>
        <fullName evidence="2">Nitrate ABC transporter substrate-binding protein</fullName>
    </submittedName>
</protein>
<reference evidence="2 3" key="1">
    <citation type="submission" date="2017-01" db="EMBL/GenBank/DDBJ databases">
        <authorList>
            <person name="Mah S.A."/>
            <person name="Swanson W.J."/>
            <person name="Moy G.W."/>
            <person name="Vacquier V.D."/>
        </authorList>
    </citation>
    <scope>NUCLEOTIDE SEQUENCE [LARGE SCALE GENOMIC DNA]</scope>
    <source>
        <strain evidence="2 3">DCY110</strain>
    </source>
</reference>
<sequence length="326" mass="35669">MLVCATGVFGQEKVVFATNWKAQAAQGGFYQALADGTYKKYGLDVEIVQGGPMVNNRPLLPAGKIDFLMTGNLLHSFDNLKNKVPTVAVMSAFQKDPQAIFAHPGQGYASFKDLAKAPVALIGKDGQFSFWQWMKSEYGFRDEQLKPYTYNIGPFLADKKSVQQGYAIEEPLTIKAKAGFDPLVFLLADNGFSTYSTTVETRADMVRNKPELVQKFVDASIIGWNNYLYGNNQAANELIKKANPDMSDANIAGSIALMKQMGIVDSGEAQTQGIGAMNPARVKDFFDKMVKAGLYKAGEIDPTQAITTQFVNKGVGVDLRRQLTGK</sequence>